<evidence type="ECO:0000313" key="1">
    <source>
        <dbReference type="EMBL" id="EMT36664.1"/>
    </source>
</evidence>
<reference evidence="1 2" key="1">
    <citation type="submission" date="2013-03" db="EMBL/GenBank/DDBJ databases">
        <authorList>
            <person name="Casali N."/>
            <person name="Drobniewski F.A."/>
        </authorList>
    </citation>
    <scope>NUCLEOTIDE SEQUENCE [LARGE SCALE GENOMIC DNA]</scope>
    <source>
        <strain evidence="1 2">112400015</strain>
    </source>
</reference>
<protein>
    <submittedName>
        <fullName evidence="1">Uncharacterized protein</fullName>
    </submittedName>
</protein>
<sequence length="85" mass="9083">MAIVTQIVTDIVGVPAGPCQQMLQPIGVVSPRCSAMVQQFLRSKPETIPAMSSPAWRNGWCRAKRGAIRSSTAENSACHRSGSTL</sequence>
<gene>
    <name evidence="1" type="ORF">MORY_06529</name>
</gene>
<evidence type="ECO:0000313" key="2">
    <source>
        <dbReference type="Proteomes" id="UP000012070"/>
    </source>
</evidence>
<comment type="caution">
    <text evidence="1">The sequence shown here is derived from an EMBL/GenBank/DDBJ whole genome shotgun (WGS) entry which is preliminary data.</text>
</comment>
<proteinExistence type="predicted"/>
<organism evidence="1 2">
    <name type="scientific">Mycobacterium orygis 112400015</name>
    <dbReference type="NCBI Taxonomy" id="1305739"/>
    <lineage>
        <taxon>Bacteria</taxon>
        <taxon>Bacillati</taxon>
        <taxon>Actinomycetota</taxon>
        <taxon>Actinomycetes</taxon>
        <taxon>Mycobacteriales</taxon>
        <taxon>Mycobacteriaceae</taxon>
        <taxon>Mycobacterium</taxon>
        <taxon>Mycobacterium tuberculosis complex</taxon>
    </lineage>
</organism>
<dbReference type="EMBL" id="APKD01000016">
    <property type="protein sequence ID" value="EMT36664.1"/>
    <property type="molecule type" value="Genomic_DNA"/>
</dbReference>
<accession>A0A829CEA8</accession>
<name>A0A829CEA8_9MYCO</name>
<dbReference type="AlphaFoldDB" id="A0A829CEA8"/>
<reference evidence="2" key="2">
    <citation type="submission" date="2013-04" db="EMBL/GenBank/DDBJ databases">
        <title>Non-Mycobacterium tuberculosis sensu stricto in a globally representative population.</title>
        <authorList>
            <person name="Stone M.J."/>
            <person name="Brown T.J."/>
            <person name="Drobniewski F.A."/>
        </authorList>
    </citation>
    <scope>NUCLEOTIDE SEQUENCE [LARGE SCALE GENOMIC DNA]</scope>
    <source>
        <strain evidence="2">112400015</strain>
    </source>
</reference>
<dbReference type="Proteomes" id="UP000012070">
    <property type="component" value="Unassembled WGS sequence"/>
</dbReference>